<organism evidence="2">
    <name type="scientific">hydrothermal vent metagenome</name>
    <dbReference type="NCBI Taxonomy" id="652676"/>
    <lineage>
        <taxon>unclassified sequences</taxon>
        <taxon>metagenomes</taxon>
        <taxon>ecological metagenomes</taxon>
    </lineage>
</organism>
<accession>A0A3B1E1X3</accession>
<evidence type="ECO:0000256" key="1">
    <source>
        <dbReference type="SAM" id="Phobius"/>
    </source>
</evidence>
<dbReference type="EMBL" id="UOGL01000319">
    <property type="protein sequence ID" value="VAX39285.1"/>
    <property type="molecule type" value="Genomic_DNA"/>
</dbReference>
<protein>
    <submittedName>
        <fullName evidence="2">Uncharacterized protein</fullName>
    </submittedName>
</protein>
<evidence type="ECO:0000313" key="2">
    <source>
        <dbReference type="EMBL" id="VAX39285.1"/>
    </source>
</evidence>
<dbReference type="AlphaFoldDB" id="A0A3B1E1X3"/>
<name>A0A3B1E1X3_9ZZZZ</name>
<sequence length="188" mass="20879">MKNQDQNNEELAKLIDAMMEGRLSHEEDQQLAAILENNPQLVAEYVSQINLHYLLQSELHTAKVETEELALLVGSSPDITMLENKNEIANRNPVQPRQALHENRTKTLLWSMLGAGGIVAAVVALVLLILFPLFPENDLPKNCFSPLAISPSSTTEVASLIDTEDAQWAEKTEAIPYGTRFEMGETLL</sequence>
<keyword evidence="1" id="KW-0472">Membrane</keyword>
<feature type="non-terminal residue" evidence="2">
    <location>
        <position position="188"/>
    </location>
</feature>
<keyword evidence="1" id="KW-1133">Transmembrane helix</keyword>
<gene>
    <name evidence="2" type="ORF">MNBD_PLANCTO02-1495</name>
</gene>
<proteinExistence type="predicted"/>
<feature type="transmembrane region" description="Helical" evidence="1">
    <location>
        <begin position="107"/>
        <end position="134"/>
    </location>
</feature>
<reference evidence="2" key="1">
    <citation type="submission" date="2018-06" db="EMBL/GenBank/DDBJ databases">
        <authorList>
            <person name="Zhirakovskaya E."/>
        </authorList>
    </citation>
    <scope>NUCLEOTIDE SEQUENCE</scope>
</reference>
<keyword evidence="1" id="KW-0812">Transmembrane</keyword>